<accession>A0A0A9DI46</accession>
<dbReference type="AlphaFoldDB" id="A0A0A9DI46"/>
<name>A0A0A9DI46_ARUDO</name>
<reference evidence="1" key="1">
    <citation type="submission" date="2014-09" db="EMBL/GenBank/DDBJ databases">
        <authorList>
            <person name="Magalhaes I.L.F."/>
            <person name="Oliveira U."/>
            <person name="Santos F.R."/>
            <person name="Vidigal T.H.D.A."/>
            <person name="Brescovit A.D."/>
            <person name="Santos A.J."/>
        </authorList>
    </citation>
    <scope>NUCLEOTIDE SEQUENCE</scope>
    <source>
        <tissue evidence="1">Shoot tissue taken approximately 20 cm above the soil surface</tissue>
    </source>
</reference>
<reference evidence="1" key="2">
    <citation type="journal article" date="2015" name="Data Brief">
        <title>Shoot transcriptome of the giant reed, Arundo donax.</title>
        <authorList>
            <person name="Barrero R.A."/>
            <person name="Guerrero F.D."/>
            <person name="Moolhuijzen P."/>
            <person name="Goolsby J.A."/>
            <person name="Tidwell J."/>
            <person name="Bellgard S.E."/>
            <person name="Bellgard M.I."/>
        </authorList>
    </citation>
    <scope>NUCLEOTIDE SEQUENCE</scope>
    <source>
        <tissue evidence="1">Shoot tissue taken approximately 20 cm above the soil surface</tissue>
    </source>
</reference>
<sequence>MRYFISSSVKNTICSSSSMHMEHKFQNQTITDLELLRGKWSSYMFASSLPLLAAFANLTRKTYGVGTVRFHPIPFSMPSL</sequence>
<organism evidence="1">
    <name type="scientific">Arundo donax</name>
    <name type="common">Giant reed</name>
    <name type="synonym">Donax arundinaceus</name>
    <dbReference type="NCBI Taxonomy" id="35708"/>
    <lineage>
        <taxon>Eukaryota</taxon>
        <taxon>Viridiplantae</taxon>
        <taxon>Streptophyta</taxon>
        <taxon>Embryophyta</taxon>
        <taxon>Tracheophyta</taxon>
        <taxon>Spermatophyta</taxon>
        <taxon>Magnoliopsida</taxon>
        <taxon>Liliopsida</taxon>
        <taxon>Poales</taxon>
        <taxon>Poaceae</taxon>
        <taxon>PACMAD clade</taxon>
        <taxon>Arundinoideae</taxon>
        <taxon>Arundineae</taxon>
        <taxon>Arundo</taxon>
    </lineage>
</organism>
<proteinExistence type="predicted"/>
<dbReference type="EMBL" id="GBRH01211547">
    <property type="protein sequence ID" value="JAD86348.1"/>
    <property type="molecule type" value="Transcribed_RNA"/>
</dbReference>
<protein>
    <submittedName>
        <fullName evidence="1">Uncharacterized protein</fullName>
    </submittedName>
</protein>
<evidence type="ECO:0000313" key="1">
    <source>
        <dbReference type="EMBL" id="JAD86348.1"/>
    </source>
</evidence>